<evidence type="ECO:0000313" key="2">
    <source>
        <dbReference type="EMBL" id="QHT35263.1"/>
    </source>
</evidence>
<proteinExistence type="predicted"/>
<accession>A0A6C0F3Q2</accession>
<sequence length="336" mass="37980">MSENTRSINIDLNAFKIPSGGKTIKNREPAAEKKIKVRTPPKTQNKSLKKNLLKFIRNQQDRKLKSENLDPPEELDFKSDFSESLEYLSDIAKKNDVPKISLNKTLKNYLPQTMEPPVILTNLMDNLEVVNIPPVHNAMPTFSLPQPQYGCLKGGKLPLYKQYTRRQYEGTAPAPALAPIHVPVLAQAQAQAQVKEQMDLAAPSLAPTSNVKRDIIQKTAEHINITDLYKPPVPKKQRKTLRRTFKIGKSQNTPRVSVLISNRTIRNNISNKSQSLKLTPIAEVKKYLVKNGFIKVGSIAPNDVLRKMYETAMLACGEIHNYNPENLVYNYFNNIV</sequence>
<evidence type="ECO:0000256" key="1">
    <source>
        <dbReference type="SAM" id="MobiDB-lite"/>
    </source>
</evidence>
<reference evidence="2" key="1">
    <citation type="journal article" date="2020" name="Nature">
        <title>Giant virus diversity and host interactions through global metagenomics.</title>
        <authorList>
            <person name="Schulz F."/>
            <person name="Roux S."/>
            <person name="Paez-Espino D."/>
            <person name="Jungbluth S."/>
            <person name="Walsh D.A."/>
            <person name="Denef V.J."/>
            <person name="McMahon K.D."/>
            <person name="Konstantinidis K.T."/>
            <person name="Eloe-Fadrosh E.A."/>
            <person name="Kyrpides N.C."/>
            <person name="Woyke T."/>
        </authorList>
    </citation>
    <scope>NUCLEOTIDE SEQUENCE</scope>
    <source>
        <strain evidence="2">GVMAG-M-3300009180-1</strain>
    </source>
</reference>
<name>A0A6C0F3Q2_9ZZZZ</name>
<feature type="region of interest" description="Disordered" evidence="1">
    <location>
        <begin position="21"/>
        <end position="46"/>
    </location>
</feature>
<organism evidence="2">
    <name type="scientific">viral metagenome</name>
    <dbReference type="NCBI Taxonomy" id="1070528"/>
    <lineage>
        <taxon>unclassified sequences</taxon>
        <taxon>metagenomes</taxon>
        <taxon>organismal metagenomes</taxon>
    </lineage>
</organism>
<feature type="compositionally biased region" description="Basic and acidic residues" evidence="1">
    <location>
        <begin position="25"/>
        <end position="34"/>
    </location>
</feature>
<dbReference type="EMBL" id="MN739016">
    <property type="protein sequence ID" value="QHT35263.1"/>
    <property type="molecule type" value="Genomic_DNA"/>
</dbReference>
<protein>
    <submittedName>
        <fullName evidence="2">Uncharacterized protein</fullName>
    </submittedName>
</protein>
<dbReference type="AlphaFoldDB" id="A0A6C0F3Q2"/>